<dbReference type="InterPro" id="IPR052894">
    <property type="entry name" value="AsmA-related"/>
</dbReference>
<evidence type="ECO:0000259" key="2">
    <source>
        <dbReference type="Pfam" id="PF05170"/>
    </source>
</evidence>
<dbReference type="PANTHER" id="PTHR30441">
    <property type="entry name" value="DUF748 DOMAIN-CONTAINING PROTEIN"/>
    <property type="match status" value="1"/>
</dbReference>
<feature type="domain" description="AsmA" evidence="2">
    <location>
        <begin position="11"/>
        <end position="177"/>
    </location>
</feature>
<reference evidence="3" key="2">
    <citation type="submission" date="2023-01" db="EMBL/GenBank/DDBJ databases">
        <title>Draft genome sequence of Maritalea porphyrae strain NBRC 107169.</title>
        <authorList>
            <person name="Sun Q."/>
            <person name="Mori K."/>
        </authorList>
    </citation>
    <scope>NUCLEOTIDE SEQUENCE</scope>
    <source>
        <strain evidence="3">NBRC 107169</strain>
    </source>
</reference>
<comment type="caution">
    <text evidence="3">The sequence shown here is derived from an EMBL/GenBank/DDBJ whole genome shotgun (WGS) entry which is preliminary data.</text>
</comment>
<dbReference type="PANTHER" id="PTHR30441:SF4">
    <property type="entry name" value="PROTEIN ASMA"/>
    <property type="match status" value="1"/>
</dbReference>
<accession>A0ABQ5UUI1</accession>
<organism evidence="3 4">
    <name type="scientific">Maritalea porphyrae</name>
    <dbReference type="NCBI Taxonomy" id="880732"/>
    <lineage>
        <taxon>Bacteria</taxon>
        <taxon>Pseudomonadati</taxon>
        <taxon>Pseudomonadota</taxon>
        <taxon>Alphaproteobacteria</taxon>
        <taxon>Hyphomicrobiales</taxon>
        <taxon>Devosiaceae</taxon>
        <taxon>Maritalea</taxon>
    </lineage>
</organism>
<gene>
    <name evidence="3" type="ORF">GCM10007879_31940</name>
</gene>
<feature type="compositionally biased region" description="Basic and acidic residues" evidence="1">
    <location>
        <begin position="1151"/>
        <end position="1171"/>
    </location>
</feature>
<feature type="region of interest" description="Disordered" evidence="1">
    <location>
        <begin position="1151"/>
        <end position="1236"/>
    </location>
</feature>
<dbReference type="Proteomes" id="UP001161405">
    <property type="component" value="Unassembled WGS sequence"/>
</dbReference>
<protein>
    <recommendedName>
        <fullName evidence="2">AsmA domain-containing protein</fullName>
    </recommendedName>
</protein>
<evidence type="ECO:0000256" key="1">
    <source>
        <dbReference type="SAM" id="MobiDB-lite"/>
    </source>
</evidence>
<keyword evidence="4" id="KW-1185">Reference proteome</keyword>
<feature type="compositionally biased region" description="Low complexity" evidence="1">
    <location>
        <begin position="1193"/>
        <end position="1216"/>
    </location>
</feature>
<reference evidence="3" key="1">
    <citation type="journal article" date="2014" name="Int. J. Syst. Evol. Microbiol.">
        <title>Complete genome of a new Firmicutes species belonging to the dominant human colonic microbiota ('Ruminococcus bicirculans') reveals two chromosomes and a selective capacity to utilize plant glucans.</title>
        <authorList>
            <consortium name="NISC Comparative Sequencing Program"/>
            <person name="Wegmann U."/>
            <person name="Louis P."/>
            <person name="Goesmann A."/>
            <person name="Henrissat B."/>
            <person name="Duncan S.H."/>
            <person name="Flint H.J."/>
        </authorList>
    </citation>
    <scope>NUCLEOTIDE SEQUENCE</scope>
    <source>
        <strain evidence="3">NBRC 107169</strain>
    </source>
</reference>
<dbReference type="RefSeq" id="WP_284366078.1">
    <property type="nucleotide sequence ID" value="NZ_BSNI01000002.1"/>
</dbReference>
<sequence length="1236" mass="132800">MLNRLYIVVGVVLILLLTAAFVVPRLYDWSPYRERMEVIASEALGTDVKINGDLSFTLLPQPQMVMSRVVVGPEGAPILEIDRVDAHLALMEFLRDYYEVQKLVLDTPSFHLKVAEDGGLDLPVTLAQNGGRDNVSIEDAHIINGSFLLSDLRSDEHWRVENIQGHLSATALRGPFAFTGSGVFNEKELALRLNTSDLNTRGDIRVSSFLSPPDKSFSLASEGLLTTTALSPFYDGEVTLRLTPQNVAETEVRGDMVMEGKVQLSPDRLKLTEYSIQPDENRAGTRLTGAVDLRLGADRYFDAVISGGVVPLLPKDALSETQGDPYALVSLLTQLPAPPALGNVSGALSVDISELGVRELALRNVLLDAKTDGANWTVDSFSAKLAGDSLLSLSGELIEAQGNAAFDGSFSIETERLDALARSWRAFGESNPLFGAKASIVGGIDFSNSGATFADLAFNLDGYEISGQVDWREENQRRLSVRAELGAFDAQATAQLMGLLPDPKRADKFQNSFPVGTFNIAAQSLDISGQLARGVAFEGQWSPDAIDLARGRVEEIAQIRLEGAGQMTGEVVSPRFEGTLRADLQPQADVAALWSVLPLPELHPSIESVFSANRPARFDFELTEPGSANEQKLLLTSSAGELSMNAEVMLTEGLTNAFTTPTIGKFEVNAPSASALFAQLGLDGDAFDDQVPAALKLEYQGTIFNSVQLTGIYTSADDALGYQGSLIVSDLDRLRGNGELRVKLADTEGFADWIGLESFQVPVVNGKTNLKFTGVGNVELNDLQLRAGDEDVSGNMQIRLLGDVRVVTGDINVGRLDVAAFSTFLGGAAANLGDEGQIWPNGPFGVDNGARNTRGRLHVETPLLLANGDALLTEVGFDVTWTKDENRIRNLVGARGQGEVSADISLCCHGSVAQKQVAGRFAIDGVTFDDLFPQAVANRIEGEVSGSGQFSGTGEDFAGVVNSLGGDGSFSVMGLRVEDFDPKIFEKINAVENILEMEAQDLEARVLTELAGAPFVSTGFEGLFSLAAGRVLISNIAIEDERTRLIGDASLALLDMGLESGWSLTPTQNIGDGSVLDETTGRVDALISGTLMAPEYRIDIQQMVDSIQVKAFELEVDRLEKLRAEQEARALAQAEEQQRRMAEQAAQLAREEAAKLAAEEEARRKQREEAAAKAAAEAAAAEQQSESPSVTELPPLNLDDQPLPLLDLDALFDPNAPFDPNLTDEDVPIDLIEGGN</sequence>
<evidence type="ECO:0000313" key="4">
    <source>
        <dbReference type="Proteomes" id="UP001161405"/>
    </source>
</evidence>
<dbReference type="InterPro" id="IPR007844">
    <property type="entry name" value="AsmA"/>
</dbReference>
<feature type="compositionally biased region" description="Low complexity" evidence="1">
    <location>
        <begin position="1172"/>
        <end position="1184"/>
    </location>
</feature>
<dbReference type="Pfam" id="PF05170">
    <property type="entry name" value="AsmA"/>
    <property type="match status" value="1"/>
</dbReference>
<name>A0ABQ5UUI1_9HYPH</name>
<dbReference type="EMBL" id="BSNI01000002">
    <property type="protein sequence ID" value="GLQ18945.1"/>
    <property type="molecule type" value="Genomic_DNA"/>
</dbReference>
<evidence type="ECO:0000313" key="3">
    <source>
        <dbReference type="EMBL" id="GLQ18945.1"/>
    </source>
</evidence>
<proteinExistence type="predicted"/>